<reference evidence="2 3" key="1">
    <citation type="submission" date="2019-03" db="EMBL/GenBank/DDBJ databases">
        <authorList>
            <person name="Yang Y."/>
        </authorList>
    </citation>
    <scope>NUCLEOTIDE SEQUENCE [LARGE SCALE GENOMIC DNA]</scope>
    <source>
        <strain evidence="2 3">ASL-1</strain>
    </source>
</reference>
<evidence type="ECO:0008006" key="4">
    <source>
        <dbReference type="Google" id="ProtNLM"/>
    </source>
</evidence>
<dbReference type="RefSeq" id="WP_134381059.1">
    <property type="nucleotide sequence ID" value="NZ_SORX01000003.1"/>
</dbReference>
<sequence>MKKWLLILTLILLAGCSNTSKAPEVLVFTGESENWRVNYISSQSNETEQEIEYRIDYLGSGDPEEVSYSVLTNIESGSSGNVNLSETKVIRGSGSCGGCATLNKDDVLQFEVEWDGQQESFEVTYDEDARGVME</sequence>
<feature type="chain" id="PRO_5021410386" description="Lipoprotein" evidence="1">
    <location>
        <begin position="23"/>
        <end position="134"/>
    </location>
</feature>
<comment type="caution">
    <text evidence="2">The sequence shown here is derived from an EMBL/GenBank/DDBJ whole genome shotgun (WGS) entry which is preliminary data.</text>
</comment>
<evidence type="ECO:0000256" key="1">
    <source>
        <dbReference type="SAM" id="SignalP"/>
    </source>
</evidence>
<name>A0A4Y8LIZ4_9BACL</name>
<evidence type="ECO:0000313" key="3">
    <source>
        <dbReference type="Proteomes" id="UP000297776"/>
    </source>
</evidence>
<gene>
    <name evidence="2" type="ORF">E2626_07215</name>
</gene>
<keyword evidence="3" id="KW-1185">Reference proteome</keyword>
<accession>A0A4Y8LIZ4</accession>
<keyword evidence="1" id="KW-0732">Signal</keyword>
<feature type="signal peptide" evidence="1">
    <location>
        <begin position="1"/>
        <end position="22"/>
    </location>
</feature>
<dbReference type="PROSITE" id="PS51257">
    <property type="entry name" value="PROKAR_LIPOPROTEIN"/>
    <property type="match status" value="1"/>
</dbReference>
<dbReference type="EMBL" id="SORX01000003">
    <property type="protein sequence ID" value="TFE02361.1"/>
    <property type="molecule type" value="Genomic_DNA"/>
</dbReference>
<dbReference type="AlphaFoldDB" id="A0A4Y8LIZ4"/>
<dbReference type="Proteomes" id="UP000297776">
    <property type="component" value="Unassembled WGS sequence"/>
</dbReference>
<organism evidence="2 3">
    <name type="scientific">Jeotgalibacillus salarius</name>
    <dbReference type="NCBI Taxonomy" id="546023"/>
    <lineage>
        <taxon>Bacteria</taxon>
        <taxon>Bacillati</taxon>
        <taxon>Bacillota</taxon>
        <taxon>Bacilli</taxon>
        <taxon>Bacillales</taxon>
        <taxon>Caryophanaceae</taxon>
        <taxon>Jeotgalibacillus</taxon>
    </lineage>
</organism>
<proteinExistence type="predicted"/>
<protein>
    <recommendedName>
        <fullName evidence="4">Lipoprotein</fullName>
    </recommendedName>
</protein>
<dbReference type="OrthoDB" id="1928231at2"/>
<evidence type="ECO:0000313" key="2">
    <source>
        <dbReference type="EMBL" id="TFE02361.1"/>
    </source>
</evidence>